<evidence type="ECO:0000259" key="1">
    <source>
        <dbReference type="Pfam" id="PF13577"/>
    </source>
</evidence>
<dbReference type="RefSeq" id="WP_311340571.1">
    <property type="nucleotide sequence ID" value="NZ_JAVRHS010000004.1"/>
</dbReference>
<dbReference type="EMBL" id="JAVRHS010000004">
    <property type="protein sequence ID" value="MDT0575995.1"/>
    <property type="molecule type" value="Genomic_DNA"/>
</dbReference>
<dbReference type="SUPFAM" id="SSF54427">
    <property type="entry name" value="NTF2-like"/>
    <property type="match status" value="1"/>
</dbReference>
<dbReference type="Gene3D" id="3.10.450.50">
    <property type="match status" value="1"/>
</dbReference>
<dbReference type="Proteomes" id="UP001259803">
    <property type="component" value="Unassembled WGS sequence"/>
</dbReference>
<feature type="domain" description="SnoaL-like" evidence="1">
    <location>
        <begin position="16"/>
        <end position="141"/>
    </location>
</feature>
<dbReference type="InterPro" id="IPR032710">
    <property type="entry name" value="NTF2-like_dom_sf"/>
</dbReference>
<proteinExistence type="predicted"/>
<evidence type="ECO:0000313" key="2">
    <source>
        <dbReference type="EMBL" id="MDT0575995.1"/>
    </source>
</evidence>
<dbReference type="InterPro" id="IPR037401">
    <property type="entry name" value="SnoaL-like"/>
</dbReference>
<comment type="caution">
    <text evidence="2">The sequence shown here is derived from an EMBL/GenBank/DDBJ whole genome shotgun (WGS) entry which is preliminary data.</text>
</comment>
<keyword evidence="3" id="KW-1185">Reference proteome</keyword>
<accession>A0ABU2ZHB7</accession>
<gene>
    <name evidence="2" type="ORF">RM533_07325</name>
</gene>
<sequence>MTAPADLMSPLASQLQDLAARRDIADAACRYMRGLDRLDRAMLLSAFHADAYVDCGLMQGDAAAFGDFALDLLGGMHATHHLLGQMQIVVLGPDRASAESYFQAYHDIAGPAGDRRDLVIAGRYVDEYTCNKGEWRIAARTLITDWVTDRPGNRAFFADNPAAPVGRRDGRDFSDTRQWPPKVMAMLARPCGKDNTQAMNSEAS</sequence>
<evidence type="ECO:0000313" key="3">
    <source>
        <dbReference type="Proteomes" id="UP001259803"/>
    </source>
</evidence>
<dbReference type="CDD" id="cd00531">
    <property type="entry name" value="NTF2_like"/>
    <property type="match status" value="1"/>
</dbReference>
<reference evidence="2 3" key="1">
    <citation type="submission" date="2023-09" db="EMBL/GenBank/DDBJ databases">
        <authorList>
            <person name="Rey-Velasco X."/>
        </authorList>
    </citation>
    <scope>NUCLEOTIDE SEQUENCE [LARGE SCALE GENOMIC DNA]</scope>
    <source>
        <strain evidence="2 3">F390</strain>
    </source>
</reference>
<organism evidence="2 3">
    <name type="scientific">Croceicoccus esteveae</name>
    <dbReference type="NCBI Taxonomy" id="3075597"/>
    <lineage>
        <taxon>Bacteria</taxon>
        <taxon>Pseudomonadati</taxon>
        <taxon>Pseudomonadota</taxon>
        <taxon>Alphaproteobacteria</taxon>
        <taxon>Sphingomonadales</taxon>
        <taxon>Erythrobacteraceae</taxon>
        <taxon>Croceicoccus</taxon>
    </lineage>
</organism>
<dbReference type="Pfam" id="PF13577">
    <property type="entry name" value="SnoaL_4"/>
    <property type="match status" value="1"/>
</dbReference>
<name>A0ABU2ZHB7_9SPHN</name>
<protein>
    <submittedName>
        <fullName evidence="2">Nuclear transport factor 2 family protein</fullName>
    </submittedName>
</protein>